<dbReference type="EMBL" id="JAOJ01000003">
    <property type="protein sequence ID" value="EUA68239.1"/>
    <property type="molecule type" value="Genomic_DNA"/>
</dbReference>
<name>X8DIN3_9MYCO</name>
<gene>
    <name evidence="1" type="ORF">I540_4101</name>
</gene>
<accession>X8DIN3</accession>
<organism evidence="1 2">
    <name type="scientific">Mycobacteroides abscessus subsp. bolletii 1513</name>
    <dbReference type="NCBI Taxonomy" id="1299321"/>
    <lineage>
        <taxon>Bacteria</taxon>
        <taxon>Bacillati</taxon>
        <taxon>Actinomycetota</taxon>
        <taxon>Actinomycetes</taxon>
        <taxon>Mycobacteriales</taxon>
        <taxon>Mycobacteriaceae</taxon>
        <taxon>Mycobacteroides</taxon>
        <taxon>Mycobacteroides abscessus</taxon>
    </lineage>
</organism>
<sequence>MDDNDIQHLRRCVELATEALDAGDEPFGSLLTGPTGPYWPRIAIVLAQATRRAIPNSNSRDGPCRICRPPTAHCRRCIPPESIARCARRRMHG</sequence>
<evidence type="ECO:0000313" key="2">
    <source>
        <dbReference type="Proteomes" id="UP000023351"/>
    </source>
</evidence>
<reference evidence="1 2" key="1">
    <citation type="submission" date="2013-12" db="EMBL/GenBank/DDBJ databases">
        <authorList>
            <person name="Zelazny A."/>
            <person name="Olivier K."/>
            <person name="Holland S."/>
            <person name="Lenaerts A."/>
            <person name="Ordway D."/>
            <person name="DeGroote M.A."/>
            <person name="Parker T."/>
            <person name="Sizemore C."/>
            <person name="Tallon L.J."/>
            <person name="Sadzewicz L.K."/>
            <person name="Sengamalay N."/>
            <person name="Fraser C.M."/>
            <person name="Hine E."/>
            <person name="Shefchek K.A."/>
            <person name="Das S.P."/>
            <person name="Tettelin H."/>
        </authorList>
    </citation>
    <scope>NUCLEOTIDE SEQUENCE [LARGE SCALE GENOMIC DNA]</scope>
    <source>
        <strain evidence="1 2">1513</strain>
    </source>
</reference>
<proteinExistence type="predicted"/>
<dbReference type="Proteomes" id="UP000023351">
    <property type="component" value="Unassembled WGS sequence"/>
</dbReference>
<dbReference type="AlphaFoldDB" id="X8DIN3"/>
<protein>
    <submittedName>
        <fullName evidence="1">Putative cytidine/deoxycytidylate deaminase</fullName>
    </submittedName>
</protein>
<comment type="caution">
    <text evidence="1">The sequence shown here is derived from an EMBL/GenBank/DDBJ whole genome shotgun (WGS) entry which is preliminary data.</text>
</comment>
<dbReference type="PATRIC" id="fig|1299321.3.peg.3949"/>
<evidence type="ECO:0000313" key="1">
    <source>
        <dbReference type="EMBL" id="EUA68239.1"/>
    </source>
</evidence>